<evidence type="ECO:0000313" key="2">
    <source>
        <dbReference type="Proteomes" id="UP000824782"/>
    </source>
</evidence>
<proteinExistence type="predicted"/>
<protein>
    <submittedName>
        <fullName evidence="1">Uncharacterized protein</fullName>
    </submittedName>
</protein>
<dbReference type="Proteomes" id="UP000824782">
    <property type="component" value="Unassembled WGS sequence"/>
</dbReference>
<evidence type="ECO:0000313" key="1">
    <source>
        <dbReference type="EMBL" id="KAG8588866.1"/>
    </source>
</evidence>
<gene>
    <name evidence="1" type="ORF">GDO81_006130</name>
</gene>
<organism evidence="1 2">
    <name type="scientific">Engystomops pustulosus</name>
    <name type="common">Tungara frog</name>
    <name type="synonym">Physalaemus pustulosus</name>
    <dbReference type="NCBI Taxonomy" id="76066"/>
    <lineage>
        <taxon>Eukaryota</taxon>
        <taxon>Metazoa</taxon>
        <taxon>Chordata</taxon>
        <taxon>Craniata</taxon>
        <taxon>Vertebrata</taxon>
        <taxon>Euteleostomi</taxon>
        <taxon>Amphibia</taxon>
        <taxon>Batrachia</taxon>
        <taxon>Anura</taxon>
        <taxon>Neobatrachia</taxon>
        <taxon>Hyloidea</taxon>
        <taxon>Leptodactylidae</taxon>
        <taxon>Leiuperinae</taxon>
        <taxon>Engystomops</taxon>
    </lineage>
</organism>
<comment type="caution">
    <text evidence="1">The sequence shown here is derived from an EMBL/GenBank/DDBJ whole genome shotgun (WGS) entry which is preliminary data.</text>
</comment>
<name>A0AAV7CVH8_ENGPU</name>
<dbReference type="AlphaFoldDB" id="A0AAV7CVH8"/>
<dbReference type="EMBL" id="WNYA01000002">
    <property type="protein sequence ID" value="KAG8588866.1"/>
    <property type="molecule type" value="Genomic_DNA"/>
</dbReference>
<accession>A0AAV7CVH8</accession>
<keyword evidence="2" id="KW-1185">Reference proteome</keyword>
<reference evidence="1" key="1">
    <citation type="thesis" date="2020" institute="ProQuest LLC" country="789 East Eisenhower Parkway, Ann Arbor, MI, USA">
        <title>Comparative Genomics and Chromosome Evolution.</title>
        <authorList>
            <person name="Mudd A.B."/>
        </authorList>
    </citation>
    <scope>NUCLEOTIDE SEQUENCE</scope>
    <source>
        <strain evidence="1">237g6f4</strain>
        <tissue evidence="1">Blood</tissue>
    </source>
</reference>
<sequence length="82" mass="8990">MIYWTESYITFVNEQKFPVEINRYKVRRGAACMAHPSLSSTCQVGGLPVKGRSPLTDACSCRPMGSIGAGHLQTSVLSFCFT</sequence>